<gene>
    <name evidence="2" type="ORF">BLA6863_02767</name>
</gene>
<proteinExistence type="predicted"/>
<reference evidence="2 3" key="1">
    <citation type="submission" date="2019-09" db="EMBL/GenBank/DDBJ databases">
        <authorList>
            <person name="Depoorter E."/>
        </authorList>
    </citation>
    <scope>NUCLEOTIDE SEQUENCE [LARGE SCALE GENOMIC DNA]</scope>
    <source>
        <strain evidence="2">LMG 6863</strain>
    </source>
</reference>
<feature type="compositionally biased region" description="Basic and acidic residues" evidence="1">
    <location>
        <begin position="139"/>
        <end position="152"/>
    </location>
</feature>
<dbReference type="EMBL" id="CABVPY010000014">
    <property type="protein sequence ID" value="VWB59629.1"/>
    <property type="molecule type" value="Genomic_DNA"/>
</dbReference>
<evidence type="ECO:0000313" key="3">
    <source>
        <dbReference type="Proteomes" id="UP000494170"/>
    </source>
</evidence>
<evidence type="ECO:0000256" key="1">
    <source>
        <dbReference type="SAM" id="MobiDB-lite"/>
    </source>
</evidence>
<accession>A0A6P2KY54</accession>
<organism evidence="2 3">
    <name type="scientific">Burkholderia lata (strain ATCC 17760 / DSM 23089 / LMG 22485 / NCIMB 9086 / R18194 / 383)</name>
    <dbReference type="NCBI Taxonomy" id="482957"/>
    <lineage>
        <taxon>Bacteria</taxon>
        <taxon>Pseudomonadati</taxon>
        <taxon>Pseudomonadota</taxon>
        <taxon>Betaproteobacteria</taxon>
        <taxon>Burkholderiales</taxon>
        <taxon>Burkholderiaceae</taxon>
        <taxon>Burkholderia</taxon>
        <taxon>Burkholderia cepacia complex</taxon>
    </lineage>
</organism>
<sequence>MGQPGLITMSMRELDRLRAVEAVIEQRLMSWRAAEQLWTSRRQPERLAARYRAASRQRVPSSGLTIRRGSDSSRRMTAAQTCLRTSPRFSEVASNRFRRARRSASMPIGAPRGSRPPASSRCKFSLQRIRPVRTTIRPTPDRVKSGAGRRTDTTPGLSQRSRKGLSLSARLGCINLRIALLSICRIRSRVTSNCLPTSSSV</sequence>
<evidence type="ECO:0000313" key="2">
    <source>
        <dbReference type="EMBL" id="VWB59629.1"/>
    </source>
</evidence>
<dbReference type="AlphaFoldDB" id="A0A6P2KY54"/>
<name>A0A6P2KY54_BURL3</name>
<dbReference type="Proteomes" id="UP000494170">
    <property type="component" value="Unassembled WGS sequence"/>
</dbReference>
<protein>
    <submittedName>
        <fullName evidence="2">Integrase catalytic subunit</fullName>
    </submittedName>
</protein>
<feature type="region of interest" description="Disordered" evidence="1">
    <location>
        <begin position="137"/>
        <end position="162"/>
    </location>
</feature>
<feature type="region of interest" description="Disordered" evidence="1">
    <location>
        <begin position="52"/>
        <end position="75"/>
    </location>
</feature>